<evidence type="ECO:0000256" key="6">
    <source>
        <dbReference type="ARBA" id="ARBA00022723"/>
    </source>
</evidence>
<keyword evidence="10 13" id="KW-0067">ATP-binding</keyword>
<sequence>MSDHQSRSIESELEALRLENAQLREQLASRKDITQDYPLSLEEYQRYGRQMIVEETGGVAGQVKLKNAKILVVGAGGLGCPALPYLAGAGVGRIGIVDNDVVETSNLHRQVLHNSERVGMLKCESASQSITKLNPHVNVVTYPVRLNSSNAFGIFEGYDYILDCTDSPLTRYLISDVAVNLGITVVSASGLGTEGQLTILNFNNMGPCYRCFYPTPPPPNAVTSCQEGGVIGPCIGLVGTMMAVETLKLILGIYTNENFKPFLMLYSGFPQQSLRTFKMRGRKDNCLCCGENRTITREAIEKGEINYELFCGSRNYNVCQPDERLSVSEFQDLYKGDGCLENSYIIDVRPSHHYEISHFSETINIPVKKLRDMNGDIKKLQEKLPTVGKDSNIVVLCRYGNDSQVATRLLKDKFGFSKVRDVRGGYFKYIDDIDQTIPKY</sequence>
<name>J8PMX2_SACAR</name>
<feature type="binding site" evidence="13">
    <location>
        <position position="122"/>
    </location>
    <ligand>
        <name>ATP</name>
        <dbReference type="ChEBI" id="CHEBI:30616"/>
    </ligand>
</feature>
<comment type="subcellular location">
    <subcellularLocation>
        <location evidence="1">Cytoplasm</location>
        <location evidence="1">Cytosol</location>
    </subcellularLocation>
</comment>
<feature type="binding site" evidence="13">
    <location>
        <position position="286"/>
    </location>
    <ligand>
        <name>Zn(2+)</name>
        <dbReference type="ChEBI" id="CHEBI:29105"/>
    </ligand>
</feature>
<dbReference type="UniPathway" id="UPA00988"/>
<evidence type="ECO:0000256" key="13">
    <source>
        <dbReference type="HAMAP-Rule" id="MF_03049"/>
    </source>
</evidence>
<dbReference type="PANTHER" id="PTHR10953">
    <property type="entry name" value="UBIQUITIN-ACTIVATING ENZYME E1"/>
    <property type="match status" value="1"/>
</dbReference>
<dbReference type="GO" id="GO:0046872">
    <property type="term" value="F:metal ion binding"/>
    <property type="evidence" value="ECO:0007669"/>
    <property type="project" value="UniProtKB-KW"/>
</dbReference>
<dbReference type="InterPro" id="IPR045886">
    <property type="entry name" value="ThiF/MoeB/HesA"/>
</dbReference>
<keyword evidence="11 13" id="KW-0511">Multifunctional enzyme</keyword>
<feature type="coiled-coil region" evidence="14">
    <location>
        <begin position="6"/>
        <end position="33"/>
    </location>
</feature>
<feature type="binding site" evidence="13">
    <location>
        <position position="98"/>
    </location>
    <ligand>
        <name>ATP</name>
        <dbReference type="ChEBI" id="CHEBI:30616"/>
    </ligand>
</feature>
<dbReference type="CDD" id="cd01526">
    <property type="entry name" value="RHOD_ThiF"/>
    <property type="match status" value="1"/>
</dbReference>
<feature type="binding site" evidence="13">
    <location>
        <begin position="105"/>
        <end position="109"/>
    </location>
    <ligand>
        <name>ATP</name>
        <dbReference type="ChEBI" id="CHEBI:30616"/>
    </ligand>
</feature>
<keyword evidence="5" id="KW-0548">Nucleotidyltransferase</keyword>
<evidence type="ECO:0000256" key="5">
    <source>
        <dbReference type="ARBA" id="ARBA00022695"/>
    </source>
</evidence>
<evidence type="ECO:0000313" key="17">
    <source>
        <dbReference type="Proteomes" id="UP000006968"/>
    </source>
</evidence>
<dbReference type="InterPro" id="IPR035985">
    <property type="entry name" value="Ubiquitin-activating_enz"/>
</dbReference>
<organism evidence="16 17">
    <name type="scientific">Saccharomyces arboricola (strain H-6 / AS 2.3317 / CBS 10644)</name>
    <name type="common">Yeast</name>
    <dbReference type="NCBI Taxonomy" id="1160507"/>
    <lineage>
        <taxon>Eukaryota</taxon>
        <taxon>Fungi</taxon>
        <taxon>Dikarya</taxon>
        <taxon>Ascomycota</taxon>
        <taxon>Saccharomycotina</taxon>
        <taxon>Saccharomycetes</taxon>
        <taxon>Saccharomycetales</taxon>
        <taxon>Saccharomycetaceae</taxon>
        <taxon>Saccharomyces</taxon>
    </lineage>
</organism>
<evidence type="ECO:0000259" key="15">
    <source>
        <dbReference type="PROSITE" id="PS50206"/>
    </source>
</evidence>
<feature type="binding site" evidence="13">
    <location>
        <position position="208"/>
    </location>
    <ligand>
        <name>Zn(2+)</name>
        <dbReference type="ChEBI" id="CHEBI:29105"/>
    </ligand>
</feature>
<dbReference type="GO" id="GO:0004792">
    <property type="term" value="F:thiosulfate-cyanide sulfurtransferase activity"/>
    <property type="evidence" value="ECO:0007669"/>
    <property type="project" value="TreeGrafter"/>
</dbReference>
<keyword evidence="8" id="KW-0833">Ubl conjugation pathway</keyword>
<dbReference type="SMART" id="SM00450">
    <property type="entry name" value="RHOD"/>
    <property type="match status" value="1"/>
</dbReference>
<dbReference type="Gene3D" id="3.40.250.10">
    <property type="entry name" value="Rhodanese-like domain"/>
    <property type="match status" value="1"/>
</dbReference>
<feature type="binding site" evidence="13">
    <location>
        <position position="77"/>
    </location>
    <ligand>
        <name>ATP</name>
        <dbReference type="ChEBI" id="CHEBI:30616"/>
    </ligand>
</feature>
<comment type="pathway">
    <text evidence="13">tRNA modification; 5-methoxycarbonylmethyl-2-thiouridine-tRNA biosynthesis.</text>
</comment>
<comment type="similarity">
    <text evidence="13">In the N-terminal section; belongs to the HesA/MoeB/ThiF family. UBA4 subfamily.</text>
</comment>
<evidence type="ECO:0000256" key="1">
    <source>
        <dbReference type="ARBA" id="ARBA00004514"/>
    </source>
</evidence>
<dbReference type="EMBL" id="ALIE01000098">
    <property type="protein sequence ID" value="EJS43465.1"/>
    <property type="molecule type" value="Genomic_DNA"/>
</dbReference>
<evidence type="ECO:0000313" key="16">
    <source>
        <dbReference type="EMBL" id="EJS43465.1"/>
    </source>
</evidence>
<dbReference type="GO" id="GO:0002143">
    <property type="term" value="P:tRNA wobble position uridine thiolation"/>
    <property type="evidence" value="ECO:0007669"/>
    <property type="project" value="InterPro"/>
</dbReference>
<evidence type="ECO:0000256" key="14">
    <source>
        <dbReference type="SAM" id="Coils"/>
    </source>
</evidence>
<keyword evidence="14" id="KW-0175">Coiled coil</keyword>
<feature type="binding site" evidence="13">
    <location>
        <position position="211"/>
    </location>
    <ligand>
        <name>Zn(2+)</name>
        <dbReference type="ChEBI" id="CHEBI:29105"/>
    </ligand>
</feature>
<evidence type="ECO:0000256" key="4">
    <source>
        <dbReference type="ARBA" id="ARBA00022694"/>
    </source>
</evidence>
<accession>J8PMX2</accession>
<dbReference type="InterPro" id="IPR036873">
    <property type="entry name" value="Rhodanese-like_dom_sf"/>
</dbReference>
<dbReference type="Pfam" id="PF00899">
    <property type="entry name" value="ThiF"/>
    <property type="match status" value="1"/>
</dbReference>
<dbReference type="Pfam" id="PF00581">
    <property type="entry name" value="Rhodanese"/>
    <property type="match status" value="1"/>
</dbReference>
<dbReference type="PANTHER" id="PTHR10953:SF102">
    <property type="entry name" value="ADENYLYLTRANSFERASE AND SULFURTRANSFERASE MOCS3"/>
    <property type="match status" value="1"/>
</dbReference>
<evidence type="ECO:0000256" key="10">
    <source>
        <dbReference type="ARBA" id="ARBA00022840"/>
    </source>
</evidence>
<proteinExistence type="inferred from homology"/>
<dbReference type="HOGENOM" id="CLU_013325_1_2_1"/>
<dbReference type="PROSITE" id="PS50206">
    <property type="entry name" value="RHODANESE_3"/>
    <property type="match status" value="1"/>
</dbReference>
<keyword evidence="4 13" id="KW-0819">tRNA processing</keyword>
<gene>
    <name evidence="13" type="primary">UBA4</name>
    <name evidence="16" type="ORF">SU7_1482</name>
</gene>
<comment type="cofactor">
    <cofactor evidence="13">
        <name>Zn(2+)</name>
        <dbReference type="ChEBI" id="CHEBI:29105"/>
    </cofactor>
    <text evidence="13">Binds 1 zinc ion per subunit.</text>
</comment>
<evidence type="ECO:0000256" key="2">
    <source>
        <dbReference type="ARBA" id="ARBA00022490"/>
    </source>
</evidence>
<keyword evidence="9 13" id="KW-0862">Zinc</keyword>
<dbReference type="FunFam" id="3.40.50.720:FF:000033">
    <property type="entry name" value="Adenylyltransferase and sulfurtransferase MOCS3"/>
    <property type="match status" value="1"/>
</dbReference>
<keyword evidence="3 13" id="KW-0808">Transferase</keyword>
<feature type="domain" description="Rhodanese" evidence="15">
    <location>
        <begin position="339"/>
        <end position="438"/>
    </location>
</feature>
<comment type="caution">
    <text evidence="16">The sequence shown here is derived from an EMBL/GenBank/DDBJ whole genome shotgun (WGS) entry which is preliminary data.</text>
</comment>
<dbReference type="GO" id="GO:0005524">
    <property type="term" value="F:ATP binding"/>
    <property type="evidence" value="ECO:0007669"/>
    <property type="project" value="UniProtKB-KW"/>
</dbReference>
<feature type="binding site" evidence="13">
    <location>
        <begin position="166"/>
        <end position="167"/>
    </location>
    <ligand>
        <name>ATP</name>
        <dbReference type="ChEBI" id="CHEBI:30616"/>
    </ligand>
</feature>
<evidence type="ECO:0000256" key="9">
    <source>
        <dbReference type="ARBA" id="ARBA00022833"/>
    </source>
</evidence>
<evidence type="ECO:0000256" key="11">
    <source>
        <dbReference type="ARBA" id="ARBA00023268"/>
    </source>
</evidence>
<evidence type="ECO:0000256" key="7">
    <source>
        <dbReference type="ARBA" id="ARBA00022741"/>
    </source>
</evidence>
<dbReference type="GO" id="GO:0032447">
    <property type="term" value="P:protein urmylation"/>
    <property type="evidence" value="ECO:0007669"/>
    <property type="project" value="TreeGrafter"/>
</dbReference>
<protein>
    <recommendedName>
        <fullName evidence="12">Needs CLA4 to survive protein 3</fullName>
    </recommendedName>
</protein>
<evidence type="ECO:0000256" key="12">
    <source>
        <dbReference type="ARBA" id="ARBA00075323"/>
    </source>
</evidence>
<keyword evidence="2 13" id="KW-0963">Cytoplasm</keyword>
<feature type="active site" description="Cysteine persulfide intermediate; for sulfurtransferase activity" evidence="13">
    <location>
        <position position="397"/>
    </location>
</feature>
<evidence type="ECO:0000256" key="8">
    <source>
        <dbReference type="ARBA" id="ARBA00022786"/>
    </source>
</evidence>
<dbReference type="OrthoDB" id="10261062at2759"/>
<dbReference type="InterPro" id="IPR001763">
    <property type="entry name" value="Rhodanese-like_dom"/>
</dbReference>
<keyword evidence="6 13" id="KW-0479">Metal-binding</keyword>
<dbReference type="AlphaFoldDB" id="J8PMX2"/>
<dbReference type="GO" id="GO:0070566">
    <property type="term" value="F:adenylyltransferase activity"/>
    <property type="evidence" value="ECO:0007669"/>
    <property type="project" value="InterPro"/>
</dbReference>
<dbReference type="GO" id="GO:0005829">
    <property type="term" value="C:cytosol"/>
    <property type="evidence" value="ECO:0007669"/>
    <property type="project" value="UniProtKB-SubCell"/>
</dbReference>
<reference evidence="16 17" key="1">
    <citation type="journal article" date="2013" name="BMC Genomics">
        <title>High quality de novo sequencing and assembly of the Saccharomyces arboricolus genome.</title>
        <authorList>
            <person name="Liti G."/>
            <person name="Nguyen Ba A.N."/>
            <person name="Blythe M."/>
            <person name="Mueller C.A."/>
            <person name="Bergstroem A."/>
            <person name="Cubillos F.A."/>
            <person name="Dafhnis-Calas F."/>
            <person name="Khoshraftar S."/>
            <person name="Malla S."/>
            <person name="Mehta N."/>
            <person name="Siow C.C."/>
            <person name="Warringer J."/>
            <person name="Moses A.M."/>
            <person name="Louis E.J."/>
            <person name="Nieduszynski C.A."/>
        </authorList>
    </citation>
    <scope>NUCLEOTIDE SEQUENCE [LARGE SCALE GENOMIC DNA]</scope>
    <source>
        <strain evidence="17">H-6 / AS 2.3317 / CBS 10644</strain>
    </source>
</reference>
<dbReference type="GO" id="GO:0042292">
    <property type="term" value="F:URM1 activating enzyme activity"/>
    <property type="evidence" value="ECO:0007669"/>
    <property type="project" value="TreeGrafter"/>
</dbReference>
<dbReference type="FunFam" id="3.40.250.10:FF:000014">
    <property type="entry name" value="Adenylyltransferase and sulfurtransferase MOCS3"/>
    <property type="match status" value="1"/>
</dbReference>
<dbReference type="SUPFAM" id="SSF69572">
    <property type="entry name" value="Activating enzymes of the ubiquitin-like proteins"/>
    <property type="match status" value="1"/>
</dbReference>
<dbReference type="Proteomes" id="UP000006968">
    <property type="component" value="Chromosome VIII"/>
</dbReference>
<dbReference type="CDD" id="cd00757">
    <property type="entry name" value="ThiF_MoeB_HesA_family"/>
    <property type="match status" value="1"/>
</dbReference>
<keyword evidence="7 13" id="KW-0547">Nucleotide-binding</keyword>
<dbReference type="InterPro" id="IPR000594">
    <property type="entry name" value="ThiF_NAD_FAD-bd"/>
</dbReference>
<evidence type="ECO:0000256" key="3">
    <source>
        <dbReference type="ARBA" id="ARBA00022679"/>
    </source>
</evidence>
<keyword evidence="17" id="KW-1185">Reference proteome</keyword>
<feature type="active site" description="Glycyl thioester intermediate; for adenylyltransferase activity" evidence="13">
    <location>
        <position position="225"/>
    </location>
</feature>
<feature type="binding site" evidence="13">
    <location>
        <position position="289"/>
    </location>
    <ligand>
        <name>Zn(2+)</name>
        <dbReference type="ChEBI" id="CHEBI:29105"/>
    </ligand>
</feature>
<dbReference type="HAMAP" id="MF_03049">
    <property type="entry name" value="MOCS3_Uba4"/>
    <property type="match status" value="1"/>
</dbReference>
<dbReference type="Gene3D" id="3.40.50.720">
    <property type="entry name" value="NAD(P)-binding Rossmann-like Domain"/>
    <property type="match status" value="1"/>
</dbReference>
<dbReference type="InterPro" id="IPR028885">
    <property type="entry name" value="MOCS3/Uba4"/>
</dbReference>